<evidence type="ECO:0000313" key="3">
    <source>
        <dbReference type="Proteomes" id="UP000831963"/>
    </source>
</evidence>
<name>A0ABY4IP96_9MICO</name>
<protein>
    <submittedName>
        <fullName evidence="2">Uncharacterized protein</fullName>
    </submittedName>
</protein>
<feature type="region of interest" description="Disordered" evidence="1">
    <location>
        <begin position="1"/>
        <end position="61"/>
    </location>
</feature>
<keyword evidence="3" id="KW-1185">Reference proteome</keyword>
<evidence type="ECO:0000256" key="1">
    <source>
        <dbReference type="SAM" id="MobiDB-lite"/>
    </source>
</evidence>
<dbReference type="RefSeq" id="WP_247634145.1">
    <property type="nucleotide sequence ID" value="NZ_CP078077.1"/>
</dbReference>
<feature type="compositionally biased region" description="Polar residues" evidence="1">
    <location>
        <begin position="1"/>
        <end position="13"/>
    </location>
</feature>
<evidence type="ECO:0000313" key="2">
    <source>
        <dbReference type="EMBL" id="UPL13388.1"/>
    </source>
</evidence>
<organism evidence="2 3">
    <name type="scientific">Microbacterium galbinum</name>
    <dbReference type="NCBI Taxonomy" id="2851646"/>
    <lineage>
        <taxon>Bacteria</taxon>
        <taxon>Bacillati</taxon>
        <taxon>Actinomycetota</taxon>
        <taxon>Actinomycetes</taxon>
        <taxon>Micrococcales</taxon>
        <taxon>Microbacteriaceae</taxon>
        <taxon>Microbacterium</taxon>
    </lineage>
</organism>
<dbReference type="Proteomes" id="UP000831963">
    <property type="component" value="Chromosome"/>
</dbReference>
<reference evidence="2 3" key="1">
    <citation type="submission" date="2021-06" db="EMBL/GenBank/DDBJ databases">
        <title>Genome-based taxonomic framework of Microbacterium strains isolated from marine environment, the description of four new species and reclassification of four preexisting species.</title>
        <authorList>
            <person name="Lee S.D."/>
            <person name="Kim S.-M."/>
            <person name="Byeon Y.-S."/>
            <person name="Yang H.L."/>
            <person name="Kim I.S."/>
        </authorList>
    </citation>
    <scope>NUCLEOTIDE SEQUENCE [LARGE SCALE GENOMIC DNA]</scope>
    <source>
        <strain evidence="2 3">SSW1-36</strain>
    </source>
</reference>
<accession>A0ABY4IP96</accession>
<sequence length="61" mass="6100">MNDSHNTQGTPGTNDDAGAASGGASENGASEQTGASEETEKMLRDESTDDDGMPLENPSGG</sequence>
<dbReference type="EMBL" id="CP078077">
    <property type="protein sequence ID" value="UPL13388.1"/>
    <property type="molecule type" value="Genomic_DNA"/>
</dbReference>
<feature type="compositionally biased region" description="Low complexity" evidence="1">
    <location>
        <begin position="14"/>
        <end position="31"/>
    </location>
</feature>
<proteinExistence type="predicted"/>
<gene>
    <name evidence="2" type="ORF">KV396_02400</name>
</gene>